<dbReference type="VEuPathDB" id="FungiDB:RhiirA1_472602"/>
<dbReference type="Proteomes" id="UP000232688">
    <property type="component" value="Unassembled WGS sequence"/>
</dbReference>
<protein>
    <recommendedName>
        <fullName evidence="3">DUF659 domain-containing protein</fullName>
    </recommendedName>
</protein>
<dbReference type="EMBL" id="LLXH01001847">
    <property type="protein sequence ID" value="PKC57372.1"/>
    <property type="molecule type" value="Genomic_DNA"/>
</dbReference>
<accession>A0A2N0R242</accession>
<reference evidence="1 2" key="1">
    <citation type="submission" date="2017-10" db="EMBL/GenBank/DDBJ databases">
        <title>Extensive intraspecific genome diversity in a model arbuscular mycorrhizal fungus.</title>
        <authorList>
            <person name="Chen E.C.H."/>
            <person name="Morin E."/>
            <person name="Baudet D."/>
            <person name="Noel J."/>
            <person name="Ndikumana S."/>
            <person name="Charron P."/>
            <person name="St-Onge C."/>
            <person name="Giorgi J."/>
            <person name="Grigoriev I.V."/>
            <person name="Roux C."/>
            <person name="Martin F.M."/>
            <person name="Corradi N."/>
        </authorList>
    </citation>
    <scope>NUCLEOTIDE SEQUENCE [LARGE SCALE GENOMIC DNA]</scope>
    <source>
        <strain evidence="1 2">A1</strain>
    </source>
</reference>
<proteinExistence type="predicted"/>
<organism evidence="1 2">
    <name type="scientific">Rhizophagus irregularis</name>
    <dbReference type="NCBI Taxonomy" id="588596"/>
    <lineage>
        <taxon>Eukaryota</taxon>
        <taxon>Fungi</taxon>
        <taxon>Fungi incertae sedis</taxon>
        <taxon>Mucoromycota</taxon>
        <taxon>Glomeromycotina</taxon>
        <taxon>Glomeromycetes</taxon>
        <taxon>Glomerales</taxon>
        <taxon>Glomeraceae</taxon>
        <taxon>Rhizophagus</taxon>
    </lineage>
</organism>
<reference evidence="1 2" key="2">
    <citation type="submission" date="2017-10" db="EMBL/GenBank/DDBJ databases">
        <title>Genome analyses suggest a sexual origin of heterokaryosis in a supposedly ancient asexual fungus.</title>
        <authorList>
            <person name="Corradi N."/>
            <person name="Sedzielewska K."/>
            <person name="Noel J."/>
            <person name="Charron P."/>
            <person name="Farinelli L."/>
            <person name="Marton T."/>
            <person name="Kruger M."/>
            <person name="Pelin A."/>
            <person name="Brachmann A."/>
            <person name="Corradi N."/>
        </authorList>
    </citation>
    <scope>NUCLEOTIDE SEQUENCE [LARGE SCALE GENOMIC DNA]</scope>
    <source>
        <strain evidence="1 2">A1</strain>
    </source>
</reference>
<evidence type="ECO:0008006" key="3">
    <source>
        <dbReference type="Google" id="ProtNLM"/>
    </source>
</evidence>
<name>A0A2N0R242_9GLOM</name>
<sequence length="506" mass="59970">MLLHGCSLCSAYELPNRLDGWKDLNADFISKEILKVIDDVRFENFSSVVSNNTSTIVVAKKLVNEKYSNVIPSMEQFKRILQTRWTIAFNCLASILRCERSLHNILENHPEILNDEIKALLSHIFLNGNRRGTDSEPKWNRTNRPHPYLLGYFFHPSYRGKGLKDGIFRQIVYWSIKILINSVDGGKNSASELILQMSDYKDYKEPYEYKYVYRKYSIKSWLRTTEQDNSWIGKITSIINSITPHNIGCERLFSVNASKEMNYAFSGLTQNDFLNELNKSFNDITEFSEVEINDQEIEYDQTDEDDDLDQDNEETLVRDNEIMLDKYFNINVELQKALEVKVKVVIDKKADPSYDHGEKLFDIDDLVNSTLVNRYYARPRPRLHPHPQLQPQNQTRVLWTDDEYLLNQRMYRNVKFWNLSRNNRSEFWNSIAEKINDCFRTNFDWMQNQISYRLGERRRCNTRSGQKFFGLFKKGLWRRPVYTDEIIYNMFITLRHGERSRNAKTK</sequence>
<evidence type="ECO:0000313" key="1">
    <source>
        <dbReference type="EMBL" id="PKC57372.1"/>
    </source>
</evidence>
<gene>
    <name evidence="1" type="ORF">RhiirA1_472602</name>
</gene>
<evidence type="ECO:0000313" key="2">
    <source>
        <dbReference type="Proteomes" id="UP000232688"/>
    </source>
</evidence>
<comment type="caution">
    <text evidence="1">The sequence shown here is derived from an EMBL/GenBank/DDBJ whole genome shotgun (WGS) entry which is preliminary data.</text>
</comment>
<dbReference type="AlphaFoldDB" id="A0A2N0R242"/>